<feature type="region of interest" description="Disordered" evidence="7">
    <location>
        <begin position="30"/>
        <end position="139"/>
    </location>
</feature>
<evidence type="ECO:0000256" key="6">
    <source>
        <dbReference type="RuleBase" id="RU362115"/>
    </source>
</evidence>
<evidence type="ECO:0000313" key="9">
    <source>
        <dbReference type="EMBL" id="ONM30064.1"/>
    </source>
</evidence>
<dbReference type="STRING" id="4577.A0A1D6MLH7"/>
<keyword evidence="6" id="KW-0645">Protease</keyword>
<keyword evidence="5 6" id="KW-0472">Membrane</keyword>
<dbReference type="EMBL" id="CM007649">
    <property type="protein sequence ID" value="ONM30064.1"/>
    <property type="molecule type" value="Genomic_DNA"/>
</dbReference>
<dbReference type="InterPro" id="IPR002610">
    <property type="entry name" value="Peptidase_S54_rhomboid-like"/>
</dbReference>
<dbReference type="InterPro" id="IPR022764">
    <property type="entry name" value="Peptidase_S54_rhomboid_dom"/>
</dbReference>
<comment type="caution">
    <text evidence="6">Lacks conserved residue(s) required for the propagation of feature annotation.</text>
</comment>
<protein>
    <recommendedName>
        <fullName evidence="6">RHOMBOID-like protein</fullName>
        <ecNumber evidence="6">3.4.21.105</ecNumber>
    </recommendedName>
</protein>
<dbReference type="GO" id="GO:0004252">
    <property type="term" value="F:serine-type endopeptidase activity"/>
    <property type="evidence" value="ECO:0007669"/>
    <property type="project" value="InterPro"/>
</dbReference>
<dbReference type="PANTHER" id="PTHR22936:SF107">
    <property type="entry name" value="RHOMBOID-LIKE PROTEIN 1"/>
    <property type="match status" value="1"/>
</dbReference>
<evidence type="ECO:0000256" key="2">
    <source>
        <dbReference type="ARBA" id="ARBA00009045"/>
    </source>
</evidence>
<dbReference type="InterPro" id="IPR035952">
    <property type="entry name" value="Rhomboid-like_sf"/>
</dbReference>
<keyword evidence="6" id="KW-0378">Hydrolase</keyword>
<feature type="transmembrane region" description="Helical" evidence="6">
    <location>
        <begin position="248"/>
        <end position="269"/>
    </location>
</feature>
<dbReference type="EC" id="3.4.21.105" evidence="6"/>
<dbReference type="SUPFAM" id="SSF144091">
    <property type="entry name" value="Rhomboid-like"/>
    <property type="match status" value="1"/>
</dbReference>
<name>A0A1D6MLH7_MAIZE</name>
<dbReference type="InParanoid" id="A0A1D6MLH7"/>
<dbReference type="ExpressionAtlas" id="A0A1D6MLH7">
    <property type="expression patterns" value="baseline and differential"/>
</dbReference>
<dbReference type="Gene3D" id="1.20.1540.10">
    <property type="entry name" value="Rhomboid-like"/>
    <property type="match status" value="1"/>
</dbReference>
<sequence length="502" mass="54213">MISVPAFPKTPVYREALKLGVILLSPSFPSQVATASPPFPPPHHLQHEAARADVPPDTENPAPRARIRRAATQVPAGRAPAPPAAGRAMPRRGETAVVPIDVASAGGGRGDERPKRERHRSHGPGRHGPHRSRPPPPPPPAFRPFRRWFPFLVPLFIVANIVLFVLTMYVNDCPAHARATGAAIGGSVGESATAQGCWLAPELGRFAFQSFKENPLIGPSSATLLEMGALETSKVTKDHEGWRLITCIWLHAGVVHILANMLSLLMIGIRLEKEFGFIRIGTLYVISGVGGSLLSSLFMVSNISVGASGALFGLLGSMLSELITNWTIYENKFAALLTLVMIILINLAVGILPHVDNFAHLGGFMSGFCLGFVLLMRPQFGYINQKNSPLGFPMGVTKRKFKTYQVILLVISTMILVSGFTIGLVLLFQGFNASEHCSWCHYMSCVPTSKWSCNAPNNYCMSSQLGNQLNLTCESTGKTASYVLSDPNNSEAIKNLCVGLCS</sequence>
<feature type="transmembrane region" description="Helical" evidence="6">
    <location>
        <begin position="333"/>
        <end position="352"/>
    </location>
</feature>
<feature type="compositionally biased region" description="Basic residues" evidence="7">
    <location>
        <begin position="116"/>
        <end position="133"/>
    </location>
</feature>
<comment type="subcellular location">
    <subcellularLocation>
        <location evidence="1 6">Membrane</location>
        <topology evidence="1 6">Multi-pass membrane protein</topology>
    </subcellularLocation>
</comment>
<evidence type="ECO:0000259" key="8">
    <source>
        <dbReference type="Pfam" id="PF01694"/>
    </source>
</evidence>
<reference evidence="9" key="1">
    <citation type="submission" date="2015-12" db="EMBL/GenBank/DDBJ databases">
        <title>Update maize B73 reference genome by single molecule sequencing technologies.</title>
        <authorList>
            <consortium name="Maize Genome Sequencing Project"/>
            <person name="Ware D."/>
        </authorList>
    </citation>
    <scope>NUCLEOTIDE SEQUENCE [LARGE SCALE GENOMIC DNA]</scope>
    <source>
        <tissue evidence="9">Seedling</tissue>
    </source>
</reference>
<feature type="transmembrane region" description="Helical" evidence="6">
    <location>
        <begin position="306"/>
        <end position="326"/>
    </location>
</feature>
<comment type="function">
    <text evidence="6">Serine protease involved in intramembrane proteolysis.</text>
</comment>
<dbReference type="eggNOG" id="KOG2289">
    <property type="taxonomic scope" value="Eukaryota"/>
</dbReference>
<dbReference type="PANTHER" id="PTHR22936">
    <property type="entry name" value="RHOMBOID-RELATED"/>
    <property type="match status" value="1"/>
</dbReference>
<gene>
    <name evidence="9" type="ORF">ZEAMMB73_Zm00001d039870</name>
</gene>
<evidence type="ECO:0000256" key="7">
    <source>
        <dbReference type="SAM" id="MobiDB-lite"/>
    </source>
</evidence>
<dbReference type="GO" id="GO:0016020">
    <property type="term" value="C:membrane"/>
    <property type="evidence" value="ECO:0007669"/>
    <property type="project" value="UniProtKB-SubCell"/>
</dbReference>
<dbReference type="PaxDb" id="4577-GRMZM2G100889_P01"/>
<proteinExistence type="inferred from homology"/>
<dbReference type="IntAct" id="A0A1D6MLH7">
    <property type="interactions" value="1"/>
</dbReference>
<dbReference type="Pfam" id="PF01694">
    <property type="entry name" value="Rhomboid"/>
    <property type="match status" value="1"/>
</dbReference>
<keyword evidence="4 6" id="KW-1133">Transmembrane helix</keyword>
<evidence type="ECO:0000256" key="4">
    <source>
        <dbReference type="ARBA" id="ARBA00022989"/>
    </source>
</evidence>
<dbReference type="AlphaFoldDB" id="A0A1D6MLH7"/>
<feature type="domain" description="Peptidase S54 rhomboid" evidence="8">
    <location>
        <begin position="239"/>
        <end position="376"/>
    </location>
</feature>
<evidence type="ECO:0000256" key="3">
    <source>
        <dbReference type="ARBA" id="ARBA00022692"/>
    </source>
</evidence>
<evidence type="ECO:0000256" key="1">
    <source>
        <dbReference type="ARBA" id="ARBA00004141"/>
    </source>
</evidence>
<accession>A0A1D6MLH7</accession>
<comment type="similarity">
    <text evidence="2 6">Belongs to the peptidase S54 family.</text>
</comment>
<dbReference type="GO" id="GO:0006508">
    <property type="term" value="P:proteolysis"/>
    <property type="evidence" value="ECO:0007669"/>
    <property type="project" value="UniProtKB-KW"/>
</dbReference>
<keyword evidence="3 6" id="KW-0812">Transmembrane</keyword>
<comment type="catalytic activity">
    <reaction evidence="6">
        <text>Cleaves type-1 transmembrane domains using a catalytic dyad composed of serine and histidine that are contributed by different transmembrane domains.</text>
        <dbReference type="EC" id="3.4.21.105"/>
    </reaction>
</comment>
<feature type="transmembrane region" description="Helical" evidence="6">
    <location>
        <begin position="406"/>
        <end position="428"/>
    </location>
</feature>
<feature type="transmembrane region" description="Helical" evidence="6">
    <location>
        <begin position="148"/>
        <end position="170"/>
    </location>
</feature>
<organism evidence="9">
    <name type="scientific">Zea mays</name>
    <name type="common">Maize</name>
    <dbReference type="NCBI Taxonomy" id="4577"/>
    <lineage>
        <taxon>Eukaryota</taxon>
        <taxon>Viridiplantae</taxon>
        <taxon>Streptophyta</taxon>
        <taxon>Embryophyta</taxon>
        <taxon>Tracheophyta</taxon>
        <taxon>Spermatophyta</taxon>
        <taxon>Magnoliopsida</taxon>
        <taxon>Liliopsida</taxon>
        <taxon>Poales</taxon>
        <taxon>Poaceae</taxon>
        <taxon>PACMAD clade</taxon>
        <taxon>Panicoideae</taxon>
        <taxon>Andropogonodae</taxon>
        <taxon>Andropogoneae</taxon>
        <taxon>Tripsacinae</taxon>
        <taxon>Zea</taxon>
    </lineage>
</organism>
<evidence type="ECO:0000256" key="5">
    <source>
        <dbReference type="ARBA" id="ARBA00023136"/>
    </source>
</evidence>
<feature type="transmembrane region" description="Helical" evidence="6">
    <location>
        <begin position="358"/>
        <end position="376"/>
    </location>
</feature>
<keyword evidence="6" id="KW-0720">Serine protease</keyword>
<feature type="compositionally biased region" description="Low complexity" evidence="7">
    <location>
        <begin position="75"/>
        <end position="88"/>
    </location>
</feature>